<evidence type="ECO:0000313" key="2">
    <source>
        <dbReference type="Proteomes" id="UP000092024"/>
    </source>
</evidence>
<gene>
    <name evidence="1" type="ORF">A7K91_17560</name>
</gene>
<dbReference type="RefSeq" id="WP_068682743.1">
    <property type="nucleotide sequence ID" value="NZ_LYPA01000052.1"/>
</dbReference>
<dbReference type="OrthoDB" id="2990381at2"/>
<evidence type="ECO:0000313" key="1">
    <source>
        <dbReference type="EMBL" id="OBR65840.1"/>
    </source>
</evidence>
<accession>A0A1A5YKC2</accession>
<dbReference type="Proteomes" id="UP000092024">
    <property type="component" value="Unassembled WGS sequence"/>
</dbReference>
<evidence type="ECO:0008006" key="3">
    <source>
        <dbReference type="Google" id="ProtNLM"/>
    </source>
</evidence>
<dbReference type="InterPro" id="IPR009711">
    <property type="entry name" value="UPF0473"/>
</dbReference>
<organism evidence="1 2">
    <name type="scientific">Paenibacillus oryzae</name>
    <dbReference type="NCBI Taxonomy" id="1844972"/>
    <lineage>
        <taxon>Bacteria</taxon>
        <taxon>Bacillati</taxon>
        <taxon>Bacillota</taxon>
        <taxon>Bacilli</taxon>
        <taxon>Bacillales</taxon>
        <taxon>Paenibacillaceae</taxon>
        <taxon>Paenibacillus</taxon>
    </lineage>
</organism>
<reference evidence="1 2" key="1">
    <citation type="submission" date="2016-05" db="EMBL/GenBank/DDBJ databases">
        <title>Paenibacillus oryzae. sp. nov., isolated from the rice root.</title>
        <authorList>
            <person name="Zhang J."/>
            <person name="Zhang X."/>
        </authorList>
    </citation>
    <scope>NUCLEOTIDE SEQUENCE [LARGE SCALE GENOMIC DNA]</scope>
    <source>
        <strain evidence="1 2">1DrF-4</strain>
    </source>
</reference>
<keyword evidence="2" id="KW-1185">Reference proteome</keyword>
<sequence>MTNASEGSRNHPESTLLRDAFGPYVELETDAGEETFHIKAEFYIGDVLYAALQSKAMVKEDELEFFRVVEEDGEFHLESIEDDEEWETAAEAYDDQFFVGDERP</sequence>
<dbReference type="AlphaFoldDB" id="A0A1A5YKC2"/>
<dbReference type="Pfam" id="PF06949">
    <property type="entry name" value="DUF1292"/>
    <property type="match status" value="1"/>
</dbReference>
<comment type="caution">
    <text evidence="1">The sequence shown here is derived from an EMBL/GenBank/DDBJ whole genome shotgun (WGS) entry which is preliminary data.</text>
</comment>
<protein>
    <recommendedName>
        <fullName evidence="3">DUF1292 domain-containing protein</fullName>
    </recommendedName>
</protein>
<name>A0A1A5YKC2_9BACL</name>
<dbReference type="EMBL" id="LYPA01000052">
    <property type="protein sequence ID" value="OBR65840.1"/>
    <property type="molecule type" value="Genomic_DNA"/>
</dbReference>
<proteinExistence type="predicted"/>
<dbReference type="STRING" id="1844972.A7K91_17560"/>